<reference evidence="2 3" key="1">
    <citation type="submission" date="2017-04" db="EMBL/GenBank/DDBJ databases">
        <title>Draft genome sequence of Marssonina coronaria NL1: causal agent of apple blotch.</title>
        <authorList>
            <person name="Cheng Q."/>
        </authorList>
    </citation>
    <scope>NUCLEOTIDE SEQUENCE [LARGE SCALE GENOMIC DNA]</scope>
    <source>
        <strain evidence="2 3">NL1</strain>
    </source>
</reference>
<feature type="region of interest" description="Disordered" evidence="1">
    <location>
        <begin position="189"/>
        <end position="211"/>
    </location>
</feature>
<evidence type="ECO:0000313" key="2">
    <source>
        <dbReference type="EMBL" id="OWP01045.1"/>
    </source>
</evidence>
<keyword evidence="3" id="KW-1185">Reference proteome</keyword>
<dbReference type="Proteomes" id="UP000242519">
    <property type="component" value="Unassembled WGS sequence"/>
</dbReference>
<name>A0A218Z1A6_9HELO</name>
<proteinExistence type="predicted"/>
<organism evidence="2 3">
    <name type="scientific">Diplocarpon coronariae</name>
    <dbReference type="NCBI Taxonomy" id="2795749"/>
    <lineage>
        <taxon>Eukaryota</taxon>
        <taxon>Fungi</taxon>
        <taxon>Dikarya</taxon>
        <taxon>Ascomycota</taxon>
        <taxon>Pezizomycotina</taxon>
        <taxon>Leotiomycetes</taxon>
        <taxon>Helotiales</taxon>
        <taxon>Drepanopezizaceae</taxon>
        <taxon>Diplocarpon</taxon>
    </lineage>
</organism>
<dbReference type="AlphaFoldDB" id="A0A218Z1A6"/>
<sequence length="295" mass="31677">MPSSWLILARSPPTPRHPDLRHWPSYDTCCRRLPAGQRSIADSRTRLPDVSAPSEGSRTIPLGAGQTDAAWKHIRLQPCEPAGNPACGHGACWAYGSGGYTHVCAGSLAAGGHEGASCCPPTANSWESSLLGVMAPPSSWADAPRGPRSASLLVRHSLPREETVDTHPTYLQSRETDLPSPARCRGQIQLPPDQRRGANEAFGQGRATGTVRSRAMLESGGRRRPASVREDGMPAAVQNPACGRPRSFAAPGGSLAREQRARSREQFARPLPRASEAPFLRCFARMEGVYCFSVP</sequence>
<feature type="region of interest" description="Disordered" evidence="1">
    <location>
        <begin position="164"/>
        <end position="183"/>
    </location>
</feature>
<accession>A0A218Z1A6</accession>
<evidence type="ECO:0000256" key="1">
    <source>
        <dbReference type="SAM" id="MobiDB-lite"/>
    </source>
</evidence>
<comment type="caution">
    <text evidence="2">The sequence shown here is derived from an EMBL/GenBank/DDBJ whole genome shotgun (WGS) entry which is preliminary data.</text>
</comment>
<protein>
    <submittedName>
        <fullName evidence="2">Uncharacterized protein</fullName>
    </submittedName>
</protein>
<feature type="region of interest" description="Disordered" evidence="1">
    <location>
        <begin position="41"/>
        <end position="63"/>
    </location>
</feature>
<gene>
    <name evidence="2" type="ORF">B2J93_6519</name>
</gene>
<dbReference type="InParanoid" id="A0A218Z1A6"/>
<dbReference type="EMBL" id="MZNU01000297">
    <property type="protein sequence ID" value="OWP01045.1"/>
    <property type="molecule type" value="Genomic_DNA"/>
</dbReference>
<evidence type="ECO:0000313" key="3">
    <source>
        <dbReference type="Proteomes" id="UP000242519"/>
    </source>
</evidence>
<feature type="region of interest" description="Disordered" evidence="1">
    <location>
        <begin position="235"/>
        <end position="262"/>
    </location>
</feature>